<proteinExistence type="predicted"/>
<dbReference type="Proteomes" id="UP000001940">
    <property type="component" value="Chromosome II"/>
</dbReference>
<dbReference type="InParanoid" id="C8JQQ2"/>
<feature type="signal peptide" evidence="1">
    <location>
        <begin position="1"/>
        <end position="17"/>
    </location>
</feature>
<dbReference type="HOGENOM" id="CLU_1225755_0_0_1"/>
<evidence type="ECO:0000313" key="4">
    <source>
        <dbReference type="WormBase" id="ZC204.17"/>
    </source>
</evidence>
<evidence type="ECO:0000256" key="1">
    <source>
        <dbReference type="SAM" id="SignalP"/>
    </source>
</evidence>
<dbReference type="PROSITE" id="PS51257">
    <property type="entry name" value="PROKAR_LIPOPROTEIN"/>
    <property type="match status" value="1"/>
</dbReference>
<dbReference type="KEGG" id="cel:CELE_ZC204.17"/>
<organism evidence="2 3">
    <name type="scientific">Caenorhabditis elegans</name>
    <dbReference type="NCBI Taxonomy" id="6239"/>
    <lineage>
        <taxon>Eukaryota</taxon>
        <taxon>Metazoa</taxon>
        <taxon>Ecdysozoa</taxon>
        <taxon>Nematoda</taxon>
        <taxon>Chromadorea</taxon>
        <taxon>Rhabditida</taxon>
        <taxon>Rhabditina</taxon>
        <taxon>Rhabditomorpha</taxon>
        <taxon>Rhabditoidea</taxon>
        <taxon>Rhabditidae</taxon>
        <taxon>Peloderinae</taxon>
        <taxon>Caenorhabditis</taxon>
    </lineage>
</organism>
<dbReference type="Bgee" id="WBGene00194714">
    <property type="expression patterns" value="Expressed in embryo and 1 other cell type or tissue"/>
</dbReference>
<dbReference type="GeneID" id="13183688"/>
<gene>
    <name evidence="2" type="ORF">CELE_ZC204.17</name>
    <name evidence="2 4" type="ORF">ZC204.17</name>
</gene>
<dbReference type="RefSeq" id="NP_001254034.1">
    <property type="nucleotide sequence ID" value="NM_001267105.1"/>
</dbReference>
<protein>
    <submittedName>
        <fullName evidence="2">Uncharacterized protein</fullName>
    </submittedName>
</protein>
<dbReference type="Pfam" id="PF02343">
    <property type="entry name" value="TRA-1_regulated"/>
    <property type="match status" value="1"/>
</dbReference>
<name>C8JQQ2_CAEEL</name>
<feature type="chain" id="PRO_5002989884" evidence="1">
    <location>
        <begin position="18"/>
        <end position="226"/>
    </location>
</feature>
<dbReference type="PaxDb" id="6239-ZC204.17"/>
<dbReference type="WormBase" id="ZC204.17">
    <property type="protein sequence ID" value="CE44045"/>
    <property type="gene ID" value="WBGene00194714"/>
</dbReference>
<keyword evidence="1" id="KW-0732">Signal</keyword>
<dbReference type="EMBL" id="BX284602">
    <property type="protein sequence ID" value="CCD63697.1"/>
    <property type="molecule type" value="Genomic_DNA"/>
</dbReference>
<evidence type="ECO:0000313" key="3">
    <source>
        <dbReference type="Proteomes" id="UP000001940"/>
    </source>
</evidence>
<accession>C8JQQ2</accession>
<dbReference type="AGR" id="WB:WBGene00194714"/>
<dbReference type="CTD" id="13183688"/>
<sequence length="226" mass="25576">MIKTIFVLSLTIHSIFCGCGVPAGDPSTTTKIPTEPPTTTTEKKNLEERIVPVTVLQGEHVAQENTTTTIQTTTTPIQKCKCRSIPTLFANPENTDYTEGQGCFGHSIKCTSQPLTFITNWWNNTSIRQTYLDIHTQNTTFYTDTVMHSDKSTFGHHLDLFSFLDFRCGYQNEWYIYKMPYSLSIITTANQRVNNADLPPESLPANNEVFNARVQRINCGPRDFHV</sequence>
<dbReference type="InterPro" id="IPR003326">
    <property type="entry name" value="TRA-1_regulated"/>
</dbReference>
<dbReference type="AlphaFoldDB" id="C8JQQ2"/>
<keyword evidence="3" id="KW-1185">Reference proteome</keyword>
<reference evidence="2 3" key="1">
    <citation type="journal article" date="1998" name="Science">
        <title>Genome sequence of the nematode C. elegans: a platform for investigating biology.</title>
        <authorList>
            <consortium name="The C. elegans sequencing consortium"/>
            <person name="Sulson J.E."/>
            <person name="Waterston R."/>
        </authorList>
    </citation>
    <scope>NUCLEOTIDE SEQUENCE [LARGE SCALE GENOMIC DNA]</scope>
    <source>
        <strain evidence="2 3">Bristol N2</strain>
    </source>
</reference>
<evidence type="ECO:0000313" key="2">
    <source>
        <dbReference type="EMBL" id="CCD63697.1"/>
    </source>
</evidence>